<dbReference type="Pfam" id="PF16983">
    <property type="entry name" value="MFS_MOT1"/>
    <property type="match status" value="2"/>
</dbReference>
<keyword evidence="1" id="KW-1133">Transmembrane helix</keyword>
<feature type="transmembrane region" description="Helical" evidence="1">
    <location>
        <begin position="353"/>
        <end position="380"/>
    </location>
</feature>
<name>A0A8X7TH04_BRACI</name>
<keyword evidence="1" id="KW-0812">Transmembrane</keyword>
<evidence type="ECO:0000313" key="3">
    <source>
        <dbReference type="Proteomes" id="UP000886595"/>
    </source>
</evidence>
<accession>A0A8X7TH04</accession>
<dbReference type="OrthoDB" id="5402974at2759"/>
<dbReference type="InterPro" id="IPR031563">
    <property type="entry name" value="MOT1/MOT2"/>
</dbReference>
<feature type="transmembrane region" description="Helical" evidence="1">
    <location>
        <begin position="315"/>
        <end position="333"/>
    </location>
</feature>
<dbReference type="GO" id="GO:0015098">
    <property type="term" value="F:molybdate ion transmembrane transporter activity"/>
    <property type="evidence" value="ECO:0007669"/>
    <property type="project" value="InterPro"/>
</dbReference>
<protein>
    <recommendedName>
        <fullName evidence="4">Molybdate transporter 1</fullName>
    </recommendedName>
</protein>
<sequence length="402" mass="42724">MESHQSGTSGPPETPKRSPFTGIFHKLKTNLVFRSKLAEINGAMGDLGTYIPIVLALTLAKDLDLGTTLIFTGIYNFITGTVYGVPMPVQPMKSIAAVAISSTAAEFGIPEIMAAGICTGGILFVLGVSGLMQFVFNIIPLSVVRGIQLSQGLAFAMSAVKYIRKEQNFSKSKSVGDRPWLGLDGLVLALVCVLFIVLVNGDGEQEEEEEEREMVISNVPSALLIFLLGVVLAFIRKPSIVHGIKFGPSKIKLLPLSVLNSVVAVCKLSYDLFPEKKFSATSVSMTVGLMNMVGCWFGAMPTCHGAGGLAGQYKFVAKLVLGLVLGSSLVGIMDKFPVGVLGALLLFAGDAFVMLVCTAVSLGSNAAIGFAAGIVLYVVLWMRNYGRVRTTTNLPVQVDQHP</sequence>
<evidence type="ECO:0000313" key="2">
    <source>
        <dbReference type="EMBL" id="KAG2241755.1"/>
    </source>
</evidence>
<comment type="caution">
    <text evidence="2">The sequence shown here is derived from an EMBL/GenBank/DDBJ whole genome shotgun (WGS) entry which is preliminary data.</text>
</comment>
<proteinExistence type="predicted"/>
<keyword evidence="3" id="KW-1185">Reference proteome</keyword>
<evidence type="ECO:0000256" key="1">
    <source>
        <dbReference type="SAM" id="Phobius"/>
    </source>
</evidence>
<keyword evidence="1" id="KW-0472">Membrane</keyword>
<feature type="transmembrane region" description="Helical" evidence="1">
    <location>
        <begin position="219"/>
        <end position="235"/>
    </location>
</feature>
<feature type="transmembrane region" description="Helical" evidence="1">
    <location>
        <begin position="180"/>
        <end position="199"/>
    </location>
</feature>
<evidence type="ECO:0008006" key="4">
    <source>
        <dbReference type="Google" id="ProtNLM"/>
    </source>
</evidence>
<organism evidence="2 3">
    <name type="scientific">Brassica carinata</name>
    <name type="common">Ethiopian mustard</name>
    <name type="synonym">Abyssinian cabbage</name>
    <dbReference type="NCBI Taxonomy" id="52824"/>
    <lineage>
        <taxon>Eukaryota</taxon>
        <taxon>Viridiplantae</taxon>
        <taxon>Streptophyta</taxon>
        <taxon>Embryophyta</taxon>
        <taxon>Tracheophyta</taxon>
        <taxon>Spermatophyta</taxon>
        <taxon>Magnoliopsida</taxon>
        <taxon>eudicotyledons</taxon>
        <taxon>Gunneridae</taxon>
        <taxon>Pentapetalae</taxon>
        <taxon>rosids</taxon>
        <taxon>malvids</taxon>
        <taxon>Brassicales</taxon>
        <taxon>Brassicaceae</taxon>
        <taxon>Brassiceae</taxon>
        <taxon>Brassica</taxon>
    </lineage>
</organism>
<dbReference type="PANTHER" id="PTHR31970:SF0">
    <property type="entry name" value="MOLYBDATE TRANSPORTER 1"/>
    <property type="match status" value="1"/>
</dbReference>
<dbReference type="PANTHER" id="PTHR31970">
    <property type="match status" value="1"/>
</dbReference>
<dbReference type="EMBL" id="JAAMPC010000859">
    <property type="protein sequence ID" value="KAG2241755.1"/>
    <property type="molecule type" value="Genomic_DNA"/>
</dbReference>
<reference evidence="2 3" key="1">
    <citation type="submission" date="2020-02" db="EMBL/GenBank/DDBJ databases">
        <authorList>
            <person name="Ma Q."/>
            <person name="Huang Y."/>
            <person name="Song X."/>
            <person name="Pei D."/>
        </authorList>
    </citation>
    <scope>NUCLEOTIDE SEQUENCE [LARGE SCALE GENOMIC DNA]</scope>
    <source>
        <strain evidence="2">Sxm20200214</strain>
        <tissue evidence="2">Leaf</tissue>
    </source>
</reference>
<feature type="transmembrane region" description="Helical" evidence="1">
    <location>
        <begin position="282"/>
        <end position="303"/>
    </location>
</feature>
<gene>
    <name evidence="2" type="ORF">Bca52824_096397</name>
</gene>
<dbReference type="Proteomes" id="UP000886595">
    <property type="component" value="Unassembled WGS sequence"/>
</dbReference>
<feature type="transmembrane region" description="Helical" evidence="1">
    <location>
        <begin position="251"/>
        <end position="270"/>
    </location>
</feature>
<dbReference type="AlphaFoldDB" id="A0A8X7TH04"/>